<name>A0AA39YBK8_9PEZI</name>
<dbReference type="PANTHER" id="PTHR30383">
    <property type="entry name" value="THIOESTERASE 1/PROTEASE 1/LYSOPHOSPHOLIPASE L1"/>
    <property type="match status" value="1"/>
</dbReference>
<gene>
    <name evidence="3" type="ORF">B0T16DRAFT_325490</name>
</gene>
<keyword evidence="4" id="KW-1185">Reference proteome</keyword>
<accession>A0AA39YBK8</accession>
<feature type="compositionally biased region" description="Pro residues" evidence="1">
    <location>
        <begin position="57"/>
        <end position="70"/>
    </location>
</feature>
<dbReference type="CDD" id="cd00063">
    <property type="entry name" value="FN3"/>
    <property type="match status" value="1"/>
</dbReference>
<dbReference type="Pfam" id="PF13472">
    <property type="entry name" value="Lipase_GDSL_2"/>
    <property type="match status" value="1"/>
</dbReference>
<dbReference type="SMART" id="SM00060">
    <property type="entry name" value="FN3"/>
    <property type="match status" value="3"/>
</dbReference>
<sequence length="579" mass="62778">TVTMATKVGELTVMVVGDSISHGREGDFTWRYRIWEWFCQANIAVRFVGPYAGTVPPEEPTPPRPPPLASEPPSRGSFRSGGGYAKGVSPAFLHDNSHHFSASGRQAMQAKGLVAEQIAAFQPDLCLVQLGFNDLAWWVSGPRDTLGSIRTLVEQARSAKPNLKFAIANVPHRTFLSNHADLCAKTDEYNALLAKAVPGWSTTGSPVALVKFCENYSCGEHHSEAAYDGLHPNALGEYELAQAFSRTLLADFNLGHHELSIPATIPPRLVPTPSNLKATSAPSGVVVTWDAVYGAFWYDLRVRLAGFDDWTTCYVPSSRYDTTFCVNGQRWEYQVRTRAGDTVKSSWSAVVSAIARPETLPAPAHIVTHATSDGFLVSWDPPAEPRRVDRYGVLSHDSDISGAFPAIVGIKGSGGRVGGLVSGHHYDIAVQTWNAAGGGLPGGARAVRVGKGVPLPPMRLQISVIDKTTAELRWRGDPAAAGYRVWARGIERLARSFKERELSHVPATAAATKSESLVGKVLLTNLYPSVWDFEYAVSAYNGNDESDISQWIIAPPSVIENDSIRIGLDYTRDTEDADA</sequence>
<evidence type="ECO:0000256" key="1">
    <source>
        <dbReference type="SAM" id="MobiDB-lite"/>
    </source>
</evidence>
<evidence type="ECO:0000313" key="4">
    <source>
        <dbReference type="Proteomes" id="UP001174936"/>
    </source>
</evidence>
<dbReference type="CDD" id="cd01833">
    <property type="entry name" value="XynB_like"/>
    <property type="match status" value="1"/>
</dbReference>
<comment type="caution">
    <text evidence="3">The sequence shown here is derived from an EMBL/GenBank/DDBJ whole genome shotgun (WGS) entry which is preliminary data.</text>
</comment>
<dbReference type="InterPro" id="IPR036514">
    <property type="entry name" value="SGNH_hydro_sf"/>
</dbReference>
<dbReference type="InterPro" id="IPR013783">
    <property type="entry name" value="Ig-like_fold"/>
</dbReference>
<dbReference type="InterPro" id="IPR051532">
    <property type="entry name" value="Ester_Hydrolysis_Enzymes"/>
</dbReference>
<feature type="region of interest" description="Disordered" evidence="1">
    <location>
        <begin position="55"/>
        <end position="80"/>
    </location>
</feature>
<dbReference type="InterPro" id="IPR013830">
    <property type="entry name" value="SGNH_hydro"/>
</dbReference>
<dbReference type="Proteomes" id="UP001174936">
    <property type="component" value="Unassembled WGS sequence"/>
</dbReference>
<evidence type="ECO:0000313" key="3">
    <source>
        <dbReference type="EMBL" id="KAK0649622.1"/>
    </source>
</evidence>
<dbReference type="SUPFAM" id="SSF52266">
    <property type="entry name" value="SGNH hydrolase"/>
    <property type="match status" value="1"/>
</dbReference>
<dbReference type="Gene3D" id="2.60.40.10">
    <property type="entry name" value="Immunoglobulins"/>
    <property type="match status" value="2"/>
</dbReference>
<dbReference type="EMBL" id="JAULSV010000003">
    <property type="protein sequence ID" value="KAK0649622.1"/>
    <property type="molecule type" value="Genomic_DNA"/>
</dbReference>
<feature type="domain" description="Fibronectin type-III" evidence="2">
    <location>
        <begin position="270"/>
        <end position="358"/>
    </location>
</feature>
<dbReference type="PROSITE" id="PS50853">
    <property type="entry name" value="FN3"/>
    <property type="match status" value="2"/>
</dbReference>
<dbReference type="SUPFAM" id="SSF49265">
    <property type="entry name" value="Fibronectin type III"/>
    <property type="match status" value="2"/>
</dbReference>
<reference evidence="3" key="1">
    <citation type="submission" date="2023-06" db="EMBL/GenBank/DDBJ databases">
        <title>Genome-scale phylogeny and comparative genomics of the fungal order Sordariales.</title>
        <authorList>
            <consortium name="Lawrence Berkeley National Laboratory"/>
            <person name="Hensen N."/>
            <person name="Bonometti L."/>
            <person name="Westerberg I."/>
            <person name="Brannstrom I.O."/>
            <person name="Guillou S."/>
            <person name="Cros-Aarteil S."/>
            <person name="Calhoun S."/>
            <person name="Haridas S."/>
            <person name="Kuo A."/>
            <person name="Mondo S."/>
            <person name="Pangilinan J."/>
            <person name="Riley R."/>
            <person name="Labutti K."/>
            <person name="Andreopoulos B."/>
            <person name="Lipzen A."/>
            <person name="Chen C."/>
            <person name="Yanf M."/>
            <person name="Daum C."/>
            <person name="Ng V."/>
            <person name="Clum A."/>
            <person name="Steindorff A."/>
            <person name="Ohm R."/>
            <person name="Martin F."/>
            <person name="Silar P."/>
            <person name="Natvig D."/>
            <person name="Lalanne C."/>
            <person name="Gautier V."/>
            <person name="Ament-Velasquez S.L."/>
            <person name="Kruys A."/>
            <person name="Hutchinson M.I."/>
            <person name="Powell A.J."/>
            <person name="Barry K."/>
            <person name="Miller A.N."/>
            <person name="Grigoriev I.V."/>
            <person name="Debuchy R."/>
            <person name="Gladieux P."/>
            <person name="Thoren M.H."/>
            <person name="Johannesson H."/>
        </authorList>
    </citation>
    <scope>NUCLEOTIDE SEQUENCE</scope>
    <source>
        <strain evidence="3">SMH2532-1</strain>
    </source>
</reference>
<proteinExistence type="predicted"/>
<dbReference type="InterPro" id="IPR036116">
    <property type="entry name" value="FN3_sf"/>
</dbReference>
<evidence type="ECO:0000259" key="2">
    <source>
        <dbReference type="PROSITE" id="PS50853"/>
    </source>
</evidence>
<dbReference type="Gene3D" id="3.40.50.1110">
    <property type="entry name" value="SGNH hydrolase"/>
    <property type="match status" value="1"/>
</dbReference>
<dbReference type="InterPro" id="IPR003961">
    <property type="entry name" value="FN3_dom"/>
</dbReference>
<feature type="non-terminal residue" evidence="3">
    <location>
        <position position="579"/>
    </location>
</feature>
<dbReference type="GO" id="GO:0004622">
    <property type="term" value="F:phosphatidylcholine lysophospholipase activity"/>
    <property type="evidence" value="ECO:0007669"/>
    <property type="project" value="TreeGrafter"/>
</dbReference>
<protein>
    <submittedName>
        <fullName evidence="3">Carbohydrate esterase family 3 protein</fullName>
    </submittedName>
</protein>
<feature type="domain" description="Fibronectin type-III" evidence="2">
    <location>
        <begin position="360"/>
        <end position="452"/>
    </location>
</feature>
<organism evidence="3 4">
    <name type="scientific">Cercophora newfieldiana</name>
    <dbReference type="NCBI Taxonomy" id="92897"/>
    <lineage>
        <taxon>Eukaryota</taxon>
        <taxon>Fungi</taxon>
        <taxon>Dikarya</taxon>
        <taxon>Ascomycota</taxon>
        <taxon>Pezizomycotina</taxon>
        <taxon>Sordariomycetes</taxon>
        <taxon>Sordariomycetidae</taxon>
        <taxon>Sordariales</taxon>
        <taxon>Lasiosphaeriaceae</taxon>
        <taxon>Cercophora</taxon>
    </lineage>
</organism>
<dbReference type="AlphaFoldDB" id="A0AA39YBK8"/>
<dbReference type="PANTHER" id="PTHR30383:SF5">
    <property type="entry name" value="SGNH HYDROLASE-TYPE ESTERASE DOMAIN-CONTAINING PROTEIN"/>
    <property type="match status" value="1"/>
</dbReference>